<dbReference type="InterPro" id="IPR048748">
    <property type="entry name" value="SLS1_KH2"/>
</dbReference>
<feature type="region of interest" description="Disordered" evidence="1">
    <location>
        <begin position="53"/>
        <end position="72"/>
    </location>
</feature>
<feature type="domain" description="SLS1 C-terminal" evidence="4">
    <location>
        <begin position="521"/>
        <end position="908"/>
    </location>
</feature>
<dbReference type="eggNOG" id="ENOG502S4E9">
    <property type="taxonomic scope" value="Eukaryota"/>
</dbReference>
<dbReference type="KEGG" id="pfy:PFICI_02950"/>
<dbReference type="GeneID" id="19267963"/>
<feature type="region of interest" description="Disordered" evidence="1">
    <location>
        <begin position="813"/>
        <end position="833"/>
    </location>
</feature>
<dbReference type="AlphaFoldDB" id="W3XFW4"/>
<dbReference type="InterPro" id="IPR048400">
    <property type="entry name" value="SLS1_N"/>
</dbReference>
<dbReference type="Pfam" id="PF20776">
    <property type="entry name" value="SLS1_N"/>
    <property type="match status" value="1"/>
</dbReference>
<dbReference type="HOGENOM" id="CLU_332043_0_0_1"/>
<accession>W3XFW4</accession>
<proteinExistence type="predicted"/>
<evidence type="ECO:0000313" key="6">
    <source>
        <dbReference type="Proteomes" id="UP000030651"/>
    </source>
</evidence>
<evidence type="ECO:0000256" key="1">
    <source>
        <dbReference type="SAM" id="MobiDB-lite"/>
    </source>
</evidence>
<feature type="compositionally biased region" description="Basic and acidic residues" evidence="1">
    <location>
        <begin position="818"/>
        <end position="827"/>
    </location>
</feature>
<dbReference type="RefSeq" id="XP_007829722.1">
    <property type="nucleotide sequence ID" value="XM_007831531.1"/>
</dbReference>
<feature type="domain" description="SLS1 N-terminal" evidence="2">
    <location>
        <begin position="208"/>
        <end position="340"/>
    </location>
</feature>
<dbReference type="InterPro" id="IPR048401">
    <property type="entry name" value="SLS1_C"/>
</dbReference>
<evidence type="ECO:0000313" key="5">
    <source>
        <dbReference type="EMBL" id="ETS84925.1"/>
    </source>
</evidence>
<dbReference type="Pfam" id="PF20777">
    <property type="entry name" value="KH_SLS1_2"/>
    <property type="match status" value="1"/>
</dbReference>
<dbReference type="Pfam" id="PF20778">
    <property type="entry name" value="SLS1_C"/>
    <property type="match status" value="1"/>
</dbReference>
<name>W3XFW4_PESFW</name>
<dbReference type="Proteomes" id="UP000030651">
    <property type="component" value="Unassembled WGS sequence"/>
</dbReference>
<keyword evidence="6" id="KW-1185">Reference proteome</keyword>
<feature type="region of interest" description="Disordered" evidence="1">
    <location>
        <begin position="93"/>
        <end position="136"/>
    </location>
</feature>
<organism evidence="5 6">
    <name type="scientific">Pestalotiopsis fici (strain W106-1 / CGMCC3.15140)</name>
    <dbReference type="NCBI Taxonomy" id="1229662"/>
    <lineage>
        <taxon>Eukaryota</taxon>
        <taxon>Fungi</taxon>
        <taxon>Dikarya</taxon>
        <taxon>Ascomycota</taxon>
        <taxon>Pezizomycotina</taxon>
        <taxon>Sordariomycetes</taxon>
        <taxon>Xylariomycetidae</taxon>
        <taxon>Amphisphaeriales</taxon>
        <taxon>Sporocadaceae</taxon>
        <taxon>Pestalotiopsis</taxon>
    </lineage>
</organism>
<sequence>MITRGLSSGAICLGCRLRLLGQSVRPNLSQSISQQGRSSSLYQNQRRRWLASDAPARPDERDEQGNKSGQNDWSLLEQASRDQANEEQAYRDFLEQEDEFPDVRERRPGRRGSRSLPRQARRDSDQNSSPMMRHLDLRKKVLSGRKILTETSASLGSDMLGKPAYAIVMKDTGKYRAKKRPVGLKKSAQKDEMKDIEALLDNRRIPATEAEVRQNIDELRPPNSELILRQKNFLKLQTNLEEGFLKEQLQQYILSFQSDPSVEPTTTSSVATQKSEETKLKDQYPWISNAVPWMPVDPYGGVAVLHDHSSRLLHAYLPPDAGPKTRAAVRIMRECWGLQMEEVANGLGEARIRLQTKHFIPLMRSSQKLLRSITETYLEEGEALETLVPTNEIRIRAPRYKYETLLFEIDALIGKLQSHTFPISHVTSDPTTVTEELLELVGKVTNTHVRLTDTRNRLQVTWIQLSTQYKPEVETLSHVVFRFLRNALYPDSATRTLHTTNAEIALAAGGTRLIADHSHKEKWAWKDRLSSWARLASPISAPNPEIKRMETTSTEPVLPNFSIPIEQFDYTRSRSLEVTAETLNLSSSESPTAEGVAIQESSRFPYQPVRWSDQPKTTTVGKFGHALTMYDKKADSTGTFSNQPGLGDLAARPYNFSPVVPHPLTMADLSLSPANENDFIPTASTIVVRFFHNHESAFRALPLVAPPLELRLSLSEPSDTRKDPEITGVHSLRVVSSTHHDDVLFPASPVDLRITQTRSVSLQGSPGALQDWQPIADFLARSHLDFGAGKLEMAKQQRFQIPLRLFHKAAASNTNTNNKEHGQRQEEEASPESLRSTLYEFAGLELHRSVSVPYPEDERFKLVYTSIEAGQGGGRRAELSLEPASRAHLPLSTEAGEYHDDFLRACSRFAQTAKNWSGYIADSRVKVSKS</sequence>
<dbReference type="InParanoid" id="W3XFW4"/>
<feature type="compositionally biased region" description="Basic and acidic residues" evidence="1">
    <location>
        <begin position="56"/>
        <end position="65"/>
    </location>
</feature>
<dbReference type="EMBL" id="KI912110">
    <property type="protein sequence ID" value="ETS84925.1"/>
    <property type="molecule type" value="Genomic_DNA"/>
</dbReference>
<dbReference type="OrthoDB" id="5392646at2759"/>
<evidence type="ECO:0000259" key="4">
    <source>
        <dbReference type="Pfam" id="PF20778"/>
    </source>
</evidence>
<evidence type="ECO:0000259" key="2">
    <source>
        <dbReference type="Pfam" id="PF20776"/>
    </source>
</evidence>
<dbReference type="OMA" id="FVCLRCE"/>
<reference evidence="6" key="1">
    <citation type="journal article" date="2015" name="BMC Genomics">
        <title>Genomic and transcriptomic analysis of the endophytic fungus Pestalotiopsis fici reveals its lifestyle and high potential for synthesis of natural products.</title>
        <authorList>
            <person name="Wang X."/>
            <person name="Zhang X."/>
            <person name="Liu L."/>
            <person name="Xiang M."/>
            <person name="Wang W."/>
            <person name="Sun X."/>
            <person name="Che Y."/>
            <person name="Guo L."/>
            <person name="Liu G."/>
            <person name="Guo L."/>
            <person name="Wang C."/>
            <person name="Yin W.B."/>
            <person name="Stadler M."/>
            <person name="Zhang X."/>
            <person name="Liu X."/>
        </authorList>
    </citation>
    <scope>NUCLEOTIDE SEQUENCE [LARGE SCALE GENOMIC DNA]</scope>
    <source>
        <strain evidence="6">W106-1 / CGMCC3.15140</strain>
    </source>
</reference>
<evidence type="ECO:0000259" key="3">
    <source>
        <dbReference type="Pfam" id="PF20777"/>
    </source>
</evidence>
<feature type="domain" description="SLS1 second KH" evidence="3">
    <location>
        <begin position="420"/>
        <end position="487"/>
    </location>
</feature>
<protein>
    <submittedName>
        <fullName evidence="5">Uncharacterized protein</fullName>
    </submittedName>
</protein>
<gene>
    <name evidence="5" type="ORF">PFICI_02950</name>
</gene>